<feature type="domain" description="Ribosome recycling factor" evidence="4">
    <location>
        <begin position="19"/>
        <end position="181"/>
    </location>
</feature>
<evidence type="ECO:0000256" key="2">
    <source>
        <dbReference type="ARBA" id="ARBA00022917"/>
    </source>
</evidence>
<protein>
    <submittedName>
        <fullName evidence="5">Ribosome recycling factor</fullName>
    </submittedName>
</protein>
<accession>A0A1G2DFE3</accession>
<evidence type="ECO:0000256" key="3">
    <source>
        <dbReference type="SAM" id="Coils"/>
    </source>
</evidence>
<dbReference type="NCBIfam" id="TIGR00496">
    <property type="entry name" value="frr"/>
    <property type="match status" value="1"/>
</dbReference>
<organism evidence="5 6">
    <name type="scientific">Candidatus Lloydbacteria bacterium RIFCSPLOWO2_01_FULL_50_20</name>
    <dbReference type="NCBI Taxonomy" id="1798665"/>
    <lineage>
        <taxon>Bacteria</taxon>
        <taxon>Candidatus Lloydiibacteriota</taxon>
    </lineage>
</organism>
<evidence type="ECO:0000313" key="5">
    <source>
        <dbReference type="EMBL" id="OGZ11590.1"/>
    </source>
</evidence>
<dbReference type="Proteomes" id="UP000178534">
    <property type="component" value="Unassembled WGS sequence"/>
</dbReference>
<evidence type="ECO:0000313" key="6">
    <source>
        <dbReference type="Proteomes" id="UP000178534"/>
    </source>
</evidence>
<evidence type="ECO:0000256" key="1">
    <source>
        <dbReference type="ARBA" id="ARBA00005912"/>
    </source>
</evidence>
<dbReference type="FunFam" id="3.30.1360.40:FF:000001">
    <property type="entry name" value="Ribosome-recycling factor"/>
    <property type="match status" value="1"/>
</dbReference>
<feature type="coiled-coil region" evidence="3">
    <location>
        <begin position="117"/>
        <end position="183"/>
    </location>
</feature>
<dbReference type="PANTHER" id="PTHR20982:SF3">
    <property type="entry name" value="MITOCHONDRIAL RIBOSOME RECYCLING FACTOR PSEUDO 1"/>
    <property type="match status" value="1"/>
</dbReference>
<reference evidence="5 6" key="1">
    <citation type="journal article" date="2016" name="Nat. Commun.">
        <title>Thousands of microbial genomes shed light on interconnected biogeochemical processes in an aquifer system.</title>
        <authorList>
            <person name="Anantharaman K."/>
            <person name="Brown C.T."/>
            <person name="Hug L.A."/>
            <person name="Sharon I."/>
            <person name="Castelle C.J."/>
            <person name="Probst A.J."/>
            <person name="Thomas B.C."/>
            <person name="Singh A."/>
            <person name="Wilkins M.J."/>
            <person name="Karaoz U."/>
            <person name="Brodie E.L."/>
            <person name="Williams K.H."/>
            <person name="Hubbard S.S."/>
            <person name="Banfield J.F."/>
        </authorList>
    </citation>
    <scope>NUCLEOTIDE SEQUENCE [LARGE SCALE GENOMIC DNA]</scope>
</reference>
<dbReference type="Gene3D" id="3.30.1360.40">
    <property type="match status" value="1"/>
</dbReference>
<dbReference type="AlphaFoldDB" id="A0A1G2DFE3"/>
<dbReference type="Gene3D" id="1.10.132.20">
    <property type="entry name" value="Ribosome-recycling factor"/>
    <property type="match status" value="1"/>
</dbReference>
<comment type="similarity">
    <text evidence="1">Belongs to the RRF family.</text>
</comment>
<dbReference type="InterPro" id="IPR036191">
    <property type="entry name" value="RRF_sf"/>
</dbReference>
<dbReference type="GO" id="GO:0006412">
    <property type="term" value="P:translation"/>
    <property type="evidence" value="ECO:0007669"/>
    <property type="project" value="UniProtKB-KW"/>
</dbReference>
<sequence>MAYNFSGFKARVEGIEEWLKKEFSLLRTGRATSAILDSITVESYGAQSPIAHVGNITMEDARTLRIAPWDKSQVKAIESAITKANLGLSVSADDSGLRVIFPELTGERRAQLTKLLHAKLEDARISLRKEREEVLNDFKQKEKDSVMSKDDHFKAKEELQKQVDAMNRRFEQLAEKKESEINN</sequence>
<keyword evidence="3" id="KW-0175">Coiled coil</keyword>
<dbReference type="SUPFAM" id="SSF55194">
    <property type="entry name" value="Ribosome recycling factor, RRF"/>
    <property type="match status" value="1"/>
</dbReference>
<dbReference type="InterPro" id="IPR023584">
    <property type="entry name" value="Ribosome_recyc_fac_dom"/>
</dbReference>
<gene>
    <name evidence="5" type="ORF">A2942_03155</name>
</gene>
<dbReference type="EMBL" id="MHLP01000035">
    <property type="protein sequence ID" value="OGZ11590.1"/>
    <property type="molecule type" value="Genomic_DNA"/>
</dbReference>
<comment type="caution">
    <text evidence="5">The sequence shown here is derived from an EMBL/GenBank/DDBJ whole genome shotgun (WGS) entry which is preliminary data.</text>
</comment>
<proteinExistence type="inferred from homology"/>
<dbReference type="InterPro" id="IPR002661">
    <property type="entry name" value="Ribosome_recyc_fac"/>
</dbReference>
<keyword evidence="2" id="KW-0648">Protein biosynthesis</keyword>
<evidence type="ECO:0000259" key="4">
    <source>
        <dbReference type="Pfam" id="PF01765"/>
    </source>
</evidence>
<name>A0A1G2DFE3_9BACT</name>
<dbReference type="PANTHER" id="PTHR20982">
    <property type="entry name" value="RIBOSOME RECYCLING FACTOR"/>
    <property type="match status" value="1"/>
</dbReference>
<dbReference type="Pfam" id="PF01765">
    <property type="entry name" value="RRF"/>
    <property type="match status" value="1"/>
</dbReference>
<dbReference type="STRING" id="1798665.A2942_03155"/>
<dbReference type="GO" id="GO:0043023">
    <property type="term" value="F:ribosomal large subunit binding"/>
    <property type="evidence" value="ECO:0007669"/>
    <property type="project" value="TreeGrafter"/>
</dbReference>